<dbReference type="OrthoDB" id="7067800at2"/>
<comment type="caution">
    <text evidence="1">The sequence shown here is derived from an EMBL/GenBank/DDBJ whole genome shotgun (WGS) entry which is preliminary data.</text>
</comment>
<gene>
    <name evidence="1" type="ORF">EFK50_13725</name>
</gene>
<dbReference type="Gene3D" id="3.50.30.50">
    <property type="entry name" value="Putative cyclase"/>
    <property type="match status" value="1"/>
</dbReference>
<dbReference type="InterPro" id="IPR037175">
    <property type="entry name" value="KFase_sf"/>
</dbReference>
<dbReference type="PANTHER" id="PTHR34861:SF10">
    <property type="entry name" value="CYCLASE"/>
    <property type="match status" value="1"/>
</dbReference>
<accession>A0A3N0CH83</accession>
<dbReference type="PANTHER" id="PTHR34861">
    <property type="match status" value="1"/>
</dbReference>
<dbReference type="RefSeq" id="WP_123228094.1">
    <property type="nucleotide sequence ID" value="NZ_RJSE01000007.1"/>
</dbReference>
<dbReference type="AlphaFoldDB" id="A0A3N0CH83"/>
<keyword evidence="2" id="KW-1185">Reference proteome</keyword>
<organism evidence="1 2">
    <name type="scientific">Nocardioides marmoriginsengisoli</name>
    <dbReference type="NCBI Taxonomy" id="661483"/>
    <lineage>
        <taxon>Bacteria</taxon>
        <taxon>Bacillati</taxon>
        <taxon>Actinomycetota</taxon>
        <taxon>Actinomycetes</taxon>
        <taxon>Propionibacteriales</taxon>
        <taxon>Nocardioidaceae</taxon>
        <taxon>Nocardioides</taxon>
    </lineage>
</organism>
<dbReference type="EMBL" id="RJSE01000007">
    <property type="protein sequence ID" value="RNL62800.1"/>
    <property type="molecule type" value="Genomic_DNA"/>
</dbReference>
<evidence type="ECO:0000313" key="1">
    <source>
        <dbReference type="EMBL" id="RNL62800.1"/>
    </source>
</evidence>
<dbReference type="GO" id="GO:0004061">
    <property type="term" value="F:arylformamidase activity"/>
    <property type="evidence" value="ECO:0007669"/>
    <property type="project" value="InterPro"/>
</dbReference>
<dbReference type="GO" id="GO:0019441">
    <property type="term" value="P:L-tryptophan catabolic process to kynurenine"/>
    <property type="evidence" value="ECO:0007669"/>
    <property type="project" value="InterPro"/>
</dbReference>
<dbReference type="InterPro" id="IPR007325">
    <property type="entry name" value="KFase/CYL"/>
</dbReference>
<protein>
    <submittedName>
        <fullName evidence="1">Cyclase family protein</fullName>
    </submittedName>
</protein>
<name>A0A3N0CH83_9ACTN</name>
<proteinExistence type="predicted"/>
<dbReference type="SUPFAM" id="SSF102198">
    <property type="entry name" value="Putative cyclase"/>
    <property type="match status" value="1"/>
</dbReference>
<evidence type="ECO:0000313" key="2">
    <source>
        <dbReference type="Proteomes" id="UP000267128"/>
    </source>
</evidence>
<reference evidence="1 2" key="1">
    <citation type="submission" date="2018-11" db="EMBL/GenBank/DDBJ databases">
        <authorList>
            <person name="Li F."/>
        </authorList>
    </citation>
    <scope>NUCLEOTIDE SEQUENCE [LARGE SCALE GENOMIC DNA]</scope>
    <source>
        <strain evidence="1 2">Gsoil 097</strain>
    </source>
</reference>
<sequence length="338" mass="36535">MGRRSFGFYDPQWAPPAYTVDEHGKVVDGYMPPGVNNWGRWGDDDQRGASQLIGPAETLRAARSVSKGAVFSLALPIDATAPRWPGRPAAKHYFAVSGSDVLAGSKFSEFFPGHVHLDDHLDMALQGSTQWDSLAHIPVDDSFYNGYWVGTATSDGAPFDHIGHQRESFVGRGVLLDVARHQGVQSLEPGYVITPDLLDAVCASQGIEIAPGDIVLIRTGYLALWWDLTTDEEKLAYFMNGCPGPGSACAQWFADHDVAAAATDTVGFEAMPAEDPEKPFDLHRRLLCDLGVTIGELWNLDALATDCAEDGTYEFLLVAPPLNIPEAVGSPLNPIAIK</sequence>
<dbReference type="Pfam" id="PF04199">
    <property type="entry name" value="Cyclase"/>
    <property type="match status" value="1"/>
</dbReference>
<dbReference type="Proteomes" id="UP000267128">
    <property type="component" value="Unassembled WGS sequence"/>
</dbReference>